<evidence type="ECO:0000256" key="1">
    <source>
        <dbReference type="SAM" id="MobiDB-lite"/>
    </source>
</evidence>
<evidence type="ECO:0000313" key="3">
    <source>
        <dbReference type="Proteomes" id="UP000247810"/>
    </source>
</evidence>
<dbReference type="AlphaFoldDB" id="A0A319E0X0"/>
<organism evidence="2 3">
    <name type="scientific">Aspergillus ellipticus CBS 707.79</name>
    <dbReference type="NCBI Taxonomy" id="1448320"/>
    <lineage>
        <taxon>Eukaryota</taxon>
        <taxon>Fungi</taxon>
        <taxon>Dikarya</taxon>
        <taxon>Ascomycota</taxon>
        <taxon>Pezizomycotina</taxon>
        <taxon>Eurotiomycetes</taxon>
        <taxon>Eurotiomycetidae</taxon>
        <taxon>Eurotiales</taxon>
        <taxon>Aspergillaceae</taxon>
        <taxon>Aspergillus</taxon>
        <taxon>Aspergillus subgen. Circumdati</taxon>
    </lineage>
</organism>
<sequence length="109" mass="12555">MTPMIFQPPRRGSPSTELLDPPQPISHPHRYHTLVCPPVRRSSRPPFDQQQLSDLSIVYVLPSLLPLPLHPIGVRWAGDCLIWPLLCDRRYPDDLTSHYILPTRWSRGS</sequence>
<keyword evidence="3" id="KW-1185">Reference proteome</keyword>
<accession>A0A319E0X0</accession>
<dbReference type="VEuPathDB" id="FungiDB:BO71DRAFT_135198"/>
<gene>
    <name evidence="2" type="ORF">BO71DRAFT_135198</name>
</gene>
<protein>
    <submittedName>
        <fullName evidence="2">Uncharacterized protein</fullName>
    </submittedName>
</protein>
<feature type="region of interest" description="Disordered" evidence="1">
    <location>
        <begin position="1"/>
        <end position="27"/>
    </location>
</feature>
<dbReference type="Proteomes" id="UP000247810">
    <property type="component" value="Unassembled WGS sequence"/>
</dbReference>
<name>A0A319E0X0_9EURO</name>
<dbReference type="EMBL" id="KZ825825">
    <property type="protein sequence ID" value="PYH97403.1"/>
    <property type="molecule type" value="Genomic_DNA"/>
</dbReference>
<proteinExistence type="predicted"/>
<evidence type="ECO:0000313" key="2">
    <source>
        <dbReference type="EMBL" id="PYH97403.1"/>
    </source>
</evidence>
<reference evidence="2 3" key="1">
    <citation type="submission" date="2018-02" db="EMBL/GenBank/DDBJ databases">
        <title>The genomes of Aspergillus section Nigri reveals drivers in fungal speciation.</title>
        <authorList>
            <consortium name="DOE Joint Genome Institute"/>
            <person name="Vesth T.C."/>
            <person name="Nybo J."/>
            <person name="Theobald S."/>
            <person name="Brandl J."/>
            <person name="Frisvad J.C."/>
            <person name="Nielsen K.F."/>
            <person name="Lyhne E.K."/>
            <person name="Kogle M.E."/>
            <person name="Kuo A."/>
            <person name="Riley R."/>
            <person name="Clum A."/>
            <person name="Nolan M."/>
            <person name="Lipzen A."/>
            <person name="Salamov A."/>
            <person name="Henrissat B."/>
            <person name="Wiebenga A."/>
            <person name="De vries R.P."/>
            <person name="Grigoriev I.V."/>
            <person name="Mortensen U.H."/>
            <person name="Andersen M.R."/>
            <person name="Baker S.E."/>
        </authorList>
    </citation>
    <scope>NUCLEOTIDE SEQUENCE [LARGE SCALE GENOMIC DNA]</scope>
    <source>
        <strain evidence="2 3">CBS 707.79</strain>
    </source>
</reference>